<dbReference type="Pfam" id="PF12822">
    <property type="entry name" value="ECF_trnsprt"/>
    <property type="match status" value="1"/>
</dbReference>
<feature type="transmembrane region" description="Helical" evidence="9">
    <location>
        <begin position="190"/>
        <end position="210"/>
    </location>
</feature>
<gene>
    <name evidence="10" type="ORF">D7V94_14650</name>
</gene>
<evidence type="ECO:0000256" key="1">
    <source>
        <dbReference type="ARBA" id="ARBA00004651"/>
    </source>
</evidence>
<evidence type="ECO:0000313" key="11">
    <source>
        <dbReference type="Proteomes" id="UP000280696"/>
    </source>
</evidence>
<keyword evidence="6 9" id="KW-1133">Transmembrane helix</keyword>
<keyword evidence="4 8" id="KW-1003">Cell membrane</keyword>
<dbReference type="InterPro" id="IPR024529">
    <property type="entry name" value="ECF_trnsprt_substrate-spec"/>
</dbReference>
<keyword evidence="11" id="KW-1185">Reference proteome</keyword>
<evidence type="ECO:0000256" key="8">
    <source>
        <dbReference type="PIRNR" id="PIRNR037778"/>
    </source>
</evidence>
<feature type="transmembrane region" description="Helical" evidence="9">
    <location>
        <begin position="12"/>
        <end position="33"/>
    </location>
</feature>
<dbReference type="PANTHER" id="PTHR38438">
    <property type="entry name" value="RIBOFLAVIN TRANSPORTER RIBU"/>
    <property type="match status" value="1"/>
</dbReference>
<dbReference type="OrthoDB" id="9809216at2"/>
<feature type="transmembrane region" description="Helical" evidence="9">
    <location>
        <begin position="73"/>
        <end position="95"/>
    </location>
</feature>
<dbReference type="GO" id="GO:0005886">
    <property type="term" value="C:plasma membrane"/>
    <property type="evidence" value="ECO:0007669"/>
    <property type="project" value="UniProtKB-SubCell"/>
</dbReference>
<sequence>MNNKTKKMTTVAMLCAIAYMVMAVGRIPIVLFLKYDPKDVVITLGGLIWGPLTSCIVSVIVSFIEMMTVSDTGILGCIMNIVSTCSFACTAAFIYKKRHTLSGALLGLILGSMAMVAIMLLWNYLITPLYMGYPREAVAKLLLPAFLPFNLLKAGLNASITFFLYKPVVTALRKSGFIESENVKKNNKPIGLYLIFTMIIVTCILIVLSMNGLI</sequence>
<comment type="function">
    <text evidence="8">Probably a riboflavin-binding protein that interacts with the energy-coupling factor (ECF) ABC-transporter complex.</text>
</comment>
<keyword evidence="7 8" id="KW-0472">Membrane</keyword>
<comment type="similarity">
    <text evidence="2 8">Belongs to the prokaryotic riboflavin transporter (P-RFT) (TC 2.A.87) family.</text>
</comment>
<evidence type="ECO:0000256" key="2">
    <source>
        <dbReference type="ARBA" id="ARBA00005540"/>
    </source>
</evidence>
<keyword evidence="5 9" id="KW-0812">Transmembrane</keyword>
<keyword evidence="3 8" id="KW-0813">Transport</keyword>
<evidence type="ECO:0000256" key="5">
    <source>
        <dbReference type="ARBA" id="ARBA00022692"/>
    </source>
</evidence>
<protein>
    <recommendedName>
        <fullName evidence="8">Riboflavin transporter</fullName>
    </recommendedName>
</protein>
<proteinExistence type="inferred from homology"/>
<comment type="subcellular location">
    <subcellularLocation>
        <location evidence="1">Cell membrane</location>
        <topology evidence="1">Multi-pass membrane protein</topology>
    </subcellularLocation>
</comment>
<organism evidence="10 11">
    <name type="scientific">Parablautia intestinalis</name>
    <dbReference type="NCBI Taxonomy" id="2320100"/>
    <lineage>
        <taxon>Bacteria</taxon>
        <taxon>Bacillati</taxon>
        <taxon>Bacillota</taxon>
        <taxon>Clostridia</taxon>
        <taxon>Lachnospirales</taxon>
        <taxon>Lachnospiraceae</taxon>
        <taxon>Parablautia</taxon>
    </lineage>
</organism>
<dbReference type="PANTHER" id="PTHR38438:SF1">
    <property type="entry name" value="RIBOFLAVIN TRANSPORTER RIBU"/>
    <property type="match status" value="1"/>
</dbReference>
<evidence type="ECO:0000256" key="6">
    <source>
        <dbReference type="ARBA" id="ARBA00022989"/>
    </source>
</evidence>
<dbReference type="Proteomes" id="UP000280696">
    <property type="component" value="Unassembled WGS sequence"/>
</dbReference>
<dbReference type="InterPro" id="IPR025720">
    <property type="entry name" value="RibU"/>
</dbReference>
<accession>A0A3A9AGB1</accession>
<comment type="caution">
    <text evidence="10">The sequence shown here is derived from an EMBL/GenBank/DDBJ whole genome shotgun (WGS) entry which is preliminary data.</text>
</comment>
<dbReference type="EMBL" id="RAYQ01000016">
    <property type="protein sequence ID" value="RKI90114.1"/>
    <property type="molecule type" value="Genomic_DNA"/>
</dbReference>
<evidence type="ECO:0000256" key="9">
    <source>
        <dbReference type="SAM" id="Phobius"/>
    </source>
</evidence>
<dbReference type="GO" id="GO:0032217">
    <property type="term" value="F:riboflavin transmembrane transporter activity"/>
    <property type="evidence" value="ECO:0007669"/>
    <property type="project" value="UniProtKB-UniRule"/>
</dbReference>
<evidence type="ECO:0000313" key="10">
    <source>
        <dbReference type="EMBL" id="RKI90114.1"/>
    </source>
</evidence>
<reference evidence="10 11" key="1">
    <citation type="submission" date="2018-09" db="EMBL/GenBank/DDBJ databases">
        <title>Murine metabolic-syndrome-specific gut microbial biobank.</title>
        <authorList>
            <person name="Liu C."/>
        </authorList>
    </citation>
    <scope>NUCLEOTIDE SEQUENCE [LARGE SCALE GENOMIC DNA]</scope>
    <source>
        <strain evidence="10 11">0.1xD8-82</strain>
    </source>
</reference>
<feature type="transmembrane region" description="Helical" evidence="9">
    <location>
        <begin position="40"/>
        <end position="61"/>
    </location>
</feature>
<name>A0A3A9AGB1_9FIRM</name>
<dbReference type="Gene3D" id="1.10.1760.20">
    <property type="match status" value="1"/>
</dbReference>
<dbReference type="RefSeq" id="WP_120471081.1">
    <property type="nucleotide sequence ID" value="NZ_RAYQ01000016.1"/>
</dbReference>
<evidence type="ECO:0000256" key="4">
    <source>
        <dbReference type="ARBA" id="ARBA00022475"/>
    </source>
</evidence>
<dbReference type="PIRSF" id="PIRSF037778">
    <property type="entry name" value="UCP037778_transp_RibU"/>
    <property type="match status" value="1"/>
</dbReference>
<feature type="transmembrane region" description="Helical" evidence="9">
    <location>
        <begin position="104"/>
        <end position="125"/>
    </location>
</feature>
<feature type="transmembrane region" description="Helical" evidence="9">
    <location>
        <begin position="145"/>
        <end position="165"/>
    </location>
</feature>
<dbReference type="AlphaFoldDB" id="A0A3A9AGB1"/>
<evidence type="ECO:0000256" key="3">
    <source>
        <dbReference type="ARBA" id="ARBA00022448"/>
    </source>
</evidence>
<evidence type="ECO:0000256" key="7">
    <source>
        <dbReference type="ARBA" id="ARBA00023136"/>
    </source>
</evidence>